<organism evidence="1 2">
    <name type="scientific">Auriscalpium vulgare</name>
    <dbReference type="NCBI Taxonomy" id="40419"/>
    <lineage>
        <taxon>Eukaryota</taxon>
        <taxon>Fungi</taxon>
        <taxon>Dikarya</taxon>
        <taxon>Basidiomycota</taxon>
        <taxon>Agaricomycotina</taxon>
        <taxon>Agaricomycetes</taxon>
        <taxon>Russulales</taxon>
        <taxon>Auriscalpiaceae</taxon>
        <taxon>Auriscalpium</taxon>
    </lineage>
</organism>
<protein>
    <submittedName>
        <fullName evidence="1">Uncharacterized protein</fullName>
    </submittedName>
</protein>
<keyword evidence="2" id="KW-1185">Reference proteome</keyword>
<evidence type="ECO:0000313" key="2">
    <source>
        <dbReference type="Proteomes" id="UP000814033"/>
    </source>
</evidence>
<reference evidence="1" key="2">
    <citation type="journal article" date="2022" name="New Phytol.">
        <title>Evolutionary transition to the ectomycorrhizal habit in the genomes of a hyperdiverse lineage of mushroom-forming fungi.</title>
        <authorList>
            <person name="Looney B."/>
            <person name="Miyauchi S."/>
            <person name="Morin E."/>
            <person name="Drula E."/>
            <person name="Courty P.E."/>
            <person name="Kohler A."/>
            <person name="Kuo A."/>
            <person name="LaButti K."/>
            <person name="Pangilinan J."/>
            <person name="Lipzen A."/>
            <person name="Riley R."/>
            <person name="Andreopoulos W."/>
            <person name="He G."/>
            <person name="Johnson J."/>
            <person name="Nolan M."/>
            <person name="Tritt A."/>
            <person name="Barry K.W."/>
            <person name="Grigoriev I.V."/>
            <person name="Nagy L.G."/>
            <person name="Hibbett D."/>
            <person name="Henrissat B."/>
            <person name="Matheny P.B."/>
            <person name="Labbe J."/>
            <person name="Martin F.M."/>
        </authorList>
    </citation>
    <scope>NUCLEOTIDE SEQUENCE</scope>
    <source>
        <strain evidence="1">FP105234-sp</strain>
    </source>
</reference>
<gene>
    <name evidence="1" type="ORF">FA95DRAFT_1375800</name>
</gene>
<dbReference type="Proteomes" id="UP000814033">
    <property type="component" value="Unassembled WGS sequence"/>
</dbReference>
<sequence>MLSAMSSKGLLHAEVNERRARRVASRRAAPILFKLLIVPHTRHGAPWLDDHPSTEPTIIPPSFFLLGALEMSTASPSLSTHPDESPENGSQSQAEILLIIFIHGYVLACSAECLIPRTAQLQGH</sequence>
<reference evidence="1" key="1">
    <citation type="submission" date="2021-02" db="EMBL/GenBank/DDBJ databases">
        <authorList>
            <consortium name="DOE Joint Genome Institute"/>
            <person name="Ahrendt S."/>
            <person name="Looney B.P."/>
            <person name="Miyauchi S."/>
            <person name="Morin E."/>
            <person name="Drula E."/>
            <person name="Courty P.E."/>
            <person name="Chicoki N."/>
            <person name="Fauchery L."/>
            <person name="Kohler A."/>
            <person name="Kuo A."/>
            <person name="Labutti K."/>
            <person name="Pangilinan J."/>
            <person name="Lipzen A."/>
            <person name="Riley R."/>
            <person name="Andreopoulos W."/>
            <person name="He G."/>
            <person name="Johnson J."/>
            <person name="Barry K.W."/>
            <person name="Grigoriev I.V."/>
            <person name="Nagy L."/>
            <person name="Hibbett D."/>
            <person name="Henrissat B."/>
            <person name="Matheny P.B."/>
            <person name="Labbe J."/>
            <person name="Martin F."/>
        </authorList>
    </citation>
    <scope>NUCLEOTIDE SEQUENCE</scope>
    <source>
        <strain evidence="1">FP105234-sp</strain>
    </source>
</reference>
<evidence type="ECO:0000313" key="1">
    <source>
        <dbReference type="EMBL" id="KAI0052239.1"/>
    </source>
</evidence>
<dbReference type="EMBL" id="MU275846">
    <property type="protein sequence ID" value="KAI0052239.1"/>
    <property type="molecule type" value="Genomic_DNA"/>
</dbReference>
<accession>A0ACB8S6N6</accession>
<name>A0ACB8S6N6_9AGAM</name>
<proteinExistence type="predicted"/>
<comment type="caution">
    <text evidence="1">The sequence shown here is derived from an EMBL/GenBank/DDBJ whole genome shotgun (WGS) entry which is preliminary data.</text>
</comment>